<dbReference type="SUPFAM" id="SSF53098">
    <property type="entry name" value="Ribonuclease H-like"/>
    <property type="match status" value="1"/>
</dbReference>
<reference evidence="6" key="1">
    <citation type="submission" date="2019-08" db="EMBL/GenBank/DDBJ databases">
        <authorList>
            <person name="Kucharzyk K."/>
            <person name="Murdoch R.W."/>
            <person name="Higgins S."/>
            <person name="Loffler F."/>
        </authorList>
    </citation>
    <scope>NUCLEOTIDE SEQUENCE</scope>
</reference>
<dbReference type="InterPro" id="IPR012337">
    <property type="entry name" value="RNaseH-like_sf"/>
</dbReference>
<dbReference type="GO" id="GO:0016787">
    <property type="term" value="F:hydrolase activity"/>
    <property type="evidence" value="ECO:0007669"/>
    <property type="project" value="UniProtKB-KW"/>
</dbReference>
<proteinExistence type="inferred from homology"/>
<name>A0A644Y3C8_9ZZZZ</name>
<dbReference type="HAMAP" id="MF_00651">
    <property type="entry name" value="Nuclease_YqgF"/>
    <property type="match status" value="1"/>
</dbReference>
<dbReference type="NCBIfam" id="TIGR00250">
    <property type="entry name" value="RNAse_H_YqgF"/>
    <property type="match status" value="1"/>
</dbReference>
<comment type="caution">
    <text evidence="6">The sequence shown here is derived from an EMBL/GenBank/DDBJ whole genome shotgun (WGS) entry which is preliminary data.</text>
</comment>
<dbReference type="GO" id="GO:0005829">
    <property type="term" value="C:cytosol"/>
    <property type="evidence" value="ECO:0007669"/>
    <property type="project" value="TreeGrafter"/>
</dbReference>
<evidence type="ECO:0000256" key="4">
    <source>
        <dbReference type="ARBA" id="ARBA00022801"/>
    </source>
</evidence>
<sequence length="138" mass="15014">MRIMAIDYGDAHTGIAISDPTGFMAGTTTVINAYRPEQVAEGVKKLAEEYGVEELVLGYPKNMDGTLGPRAEKAEAMAALLRESVGLPVVLWDERRTTIDAHRILQGNGQNAKKRKKTVDAVAAALILEGYLTFKKKP</sequence>
<dbReference type="EC" id="3.1.-.-" evidence="6"/>
<evidence type="ECO:0000256" key="2">
    <source>
        <dbReference type="ARBA" id="ARBA00022517"/>
    </source>
</evidence>
<evidence type="ECO:0000259" key="5">
    <source>
        <dbReference type="SMART" id="SM00732"/>
    </source>
</evidence>
<dbReference type="GO" id="GO:0004518">
    <property type="term" value="F:nuclease activity"/>
    <property type="evidence" value="ECO:0007669"/>
    <property type="project" value="UniProtKB-KW"/>
</dbReference>
<evidence type="ECO:0000313" key="6">
    <source>
        <dbReference type="EMBL" id="MPM23026.1"/>
    </source>
</evidence>
<keyword evidence="3" id="KW-0540">Nuclease</keyword>
<organism evidence="6">
    <name type="scientific">bioreactor metagenome</name>
    <dbReference type="NCBI Taxonomy" id="1076179"/>
    <lineage>
        <taxon>unclassified sequences</taxon>
        <taxon>metagenomes</taxon>
        <taxon>ecological metagenomes</taxon>
    </lineage>
</organism>
<dbReference type="SMART" id="SM00732">
    <property type="entry name" value="YqgFc"/>
    <property type="match status" value="1"/>
</dbReference>
<dbReference type="CDD" id="cd16964">
    <property type="entry name" value="YqgF"/>
    <property type="match status" value="1"/>
</dbReference>
<accession>A0A644Y3C8</accession>
<dbReference type="AlphaFoldDB" id="A0A644Y3C8"/>
<keyword evidence="2" id="KW-0690">Ribosome biogenesis</keyword>
<keyword evidence="4 6" id="KW-0378">Hydrolase</keyword>
<gene>
    <name evidence="6" type="primary">yrrK_12</name>
    <name evidence="6" type="ORF">SDC9_69488</name>
</gene>
<protein>
    <submittedName>
        <fullName evidence="6">Putative pre-16S rRNA nuclease</fullName>
        <ecNumber evidence="6">3.1.-.-</ecNumber>
    </submittedName>
</protein>
<evidence type="ECO:0000256" key="1">
    <source>
        <dbReference type="ARBA" id="ARBA00022490"/>
    </source>
</evidence>
<dbReference type="PANTHER" id="PTHR33317">
    <property type="entry name" value="POLYNUCLEOTIDYL TRANSFERASE, RIBONUCLEASE H-LIKE SUPERFAMILY PROTEIN"/>
    <property type="match status" value="1"/>
</dbReference>
<dbReference type="InterPro" id="IPR006641">
    <property type="entry name" value="YqgF/RNaseH-like_dom"/>
</dbReference>
<dbReference type="InterPro" id="IPR005227">
    <property type="entry name" value="YqgF"/>
</dbReference>
<feature type="domain" description="YqgF/RNase H-like" evidence="5">
    <location>
        <begin position="1"/>
        <end position="101"/>
    </location>
</feature>
<dbReference type="Gene3D" id="3.30.420.140">
    <property type="entry name" value="YqgF/RNase H-like domain"/>
    <property type="match status" value="1"/>
</dbReference>
<dbReference type="GO" id="GO:0000967">
    <property type="term" value="P:rRNA 5'-end processing"/>
    <property type="evidence" value="ECO:0007669"/>
    <property type="project" value="TreeGrafter"/>
</dbReference>
<dbReference type="InterPro" id="IPR037027">
    <property type="entry name" value="YqgF/RNaseH-like_dom_sf"/>
</dbReference>
<dbReference type="EMBL" id="VSSQ01003940">
    <property type="protein sequence ID" value="MPM23026.1"/>
    <property type="molecule type" value="Genomic_DNA"/>
</dbReference>
<keyword evidence="1" id="KW-0963">Cytoplasm</keyword>
<dbReference type="PANTHER" id="PTHR33317:SF4">
    <property type="entry name" value="POLYNUCLEOTIDYL TRANSFERASE, RIBONUCLEASE H-LIKE SUPERFAMILY PROTEIN"/>
    <property type="match status" value="1"/>
</dbReference>
<evidence type="ECO:0000256" key="3">
    <source>
        <dbReference type="ARBA" id="ARBA00022722"/>
    </source>
</evidence>
<dbReference type="Pfam" id="PF03652">
    <property type="entry name" value="RuvX"/>
    <property type="match status" value="1"/>
</dbReference>